<dbReference type="SUPFAM" id="SSF47473">
    <property type="entry name" value="EF-hand"/>
    <property type="match status" value="1"/>
</dbReference>
<dbReference type="Pfam" id="PF08414">
    <property type="entry name" value="NADPH_Ox"/>
    <property type="match status" value="1"/>
</dbReference>
<evidence type="ECO:0000256" key="12">
    <source>
        <dbReference type="ARBA" id="ARBA00023002"/>
    </source>
</evidence>
<dbReference type="InterPro" id="IPR002048">
    <property type="entry name" value="EF_hand_dom"/>
</dbReference>
<dbReference type="SUPFAM" id="SSF52343">
    <property type="entry name" value="Ferredoxin reductase-like, C-terminal NADP-linked domain"/>
    <property type="match status" value="1"/>
</dbReference>
<dbReference type="FunFam" id="3.40.50.80:FF:000007">
    <property type="entry name" value="Respiratory burst oxidase protein A"/>
    <property type="match status" value="1"/>
</dbReference>
<feature type="transmembrane region" description="Helical" evidence="15">
    <location>
        <begin position="441"/>
        <end position="462"/>
    </location>
</feature>
<dbReference type="Proteomes" id="UP000243459">
    <property type="component" value="Chromosome 9"/>
</dbReference>
<dbReference type="Gramene" id="ONK58727">
    <property type="protein sequence ID" value="ONK58727"/>
    <property type="gene ID" value="A4U43_C09F16040"/>
</dbReference>
<dbReference type="AlphaFoldDB" id="A0A5P1EB85"/>
<feature type="region of interest" description="Disordered" evidence="14">
    <location>
        <begin position="84"/>
        <end position="112"/>
    </location>
</feature>
<dbReference type="PANTHER" id="PTHR11972:SF197">
    <property type="entry name" value="RESPIRATORY BURST OXIDASE HOMOLOG PROTEIN D"/>
    <property type="match status" value="1"/>
</dbReference>
<evidence type="ECO:0000256" key="9">
    <source>
        <dbReference type="ARBA" id="ARBA00022837"/>
    </source>
</evidence>
<feature type="compositionally biased region" description="Basic and acidic residues" evidence="14">
    <location>
        <begin position="84"/>
        <end position="103"/>
    </location>
</feature>
<keyword evidence="5" id="KW-0285">Flavoprotein</keyword>
<dbReference type="Pfam" id="PF08030">
    <property type="entry name" value="NAD_binding_6"/>
    <property type="match status" value="1"/>
</dbReference>
<dbReference type="GO" id="GO:0004601">
    <property type="term" value="F:peroxidase activity"/>
    <property type="evidence" value="ECO:0007669"/>
    <property type="project" value="UniProtKB-KW"/>
</dbReference>
<dbReference type="InterPro" id="IPR013112">
    <property type="entry name" value="FAD-bd_8"/>
</dbReference>
<dbReference type="InterPro" id="IPR018247">
    <property type="entry name" value="EF_Hand_1_Ca_BS"/>
</dbReference>
<evidence type="ECO:0000259" key="16">
    <source>
        <dbReference type="PROSITE" id="PS50222"/>
    </source>
</evidence>
<feature type="transmembrane region" description="Helical" evidence="15">
    <location>
        <begin position="358"/>
        <end position="377"/>
    </location>
</feature>
<evidence type="ECO:0000256" key="13">
    <source>
        <dbReference type="ARBA" id="ARBA00023136"/>
    </source>
</evidence>
<dbReference type="Pfam" id="PF08022">
    <property type="entry name" value="FAD_binding_8"/>
    <property type="match status" value="1"/>
</dbReference>
<evidence type="ECO:0000256" key="8">
    <source>
        <dbReference type="ARBA" id="ARBA00022827"/>
    </source>
</evidence>
<dbReference type="GO" id="GO:0016174">
    <property type="term" value="F:NAD(P)H oxidase H2O2-forming activity"/>
    <property type="evidence" value="ECO:0007669"/>
    <property type="project" value="TreeGrafter"/>
</dbReference>
<evidence type="ECO:0000256" key="6">
    <source>
        <dbReference type="ARBA" id="ARBA00022692"/>
    </source>
</evidence>
<feature type="transmembrane region" description="Helical" evidence="15">
    <location>
        <begin position="404"/>
        <end position="421"/>
    </location>
</feature>
<evidence type="ECO:0000256" key="15">
    <source>
        <dbReference type="SAM" id="Phobius"/>
    </source>
</evidence>
<keyword evidence="8" id="KW-0274">FAD</keyword>
<keyword evidence="3" id="KW-0597">Phosphoprotein</keyword>
<feature type="transmembrane region" description="Helical" evidence="15">
    <location>
        <begin position="521"/>
        <end position="544"/>
    </location>
</feature>
<evidence type="ECO:0000256" key="2">
    <source>
        <dbReference type="ARBA" id="ARBA00007975"/>
    </source>
</evidence>
<dbReference type="PROSITE" id="PS50222">
    <property type="entry name" value="EF_HAND_2"/>
    <property type="match status" value="1"/>
</dbReference>
<feature type="region of interest" description="Disordered" evidence="14">
    <location>
        <begin position="1"/>
        <end position="24"/>
    </location>
</feature>
<gene>
    <name evidence="17" type="ORF">A4U43_C09F16040</name>
</gene>
<dbReference type="InterPro" id="IPR039261">
    <property type="entry name" value="FNR_nucleotide-bd"/>
</dbReference>
<evidence type="ECO:0000256" key="5">
    <source>
        <dbReference type="ARBA" id="ARBA00022630"/>
    </source>
</evidence>
<evidence type="ECO:0000256" key="10">
    <source>
        <dbReference type="ARBA" id="ARBA00022857"/>
    </source>
</evidence>
<keyword evidence="6 15" id="KW-0812">Transmembrane</keyword>
<dbReference type="EMBL" id="CM007389">
    <property type="protein sequence ID" value="ONK58727.1"/>
    <property type="molecule type" value="Genomic_DNA"/>
</dbReference>
<evidence type="ECO:0000256" key="1">
    <source>
        <dbReference type="ARBA" id="ARBA00004141"/>
    </source>
</evidence>
<keyword evidence="4" id="KW-0575">Peroxidase</keyword>
<keyword evidence="7" id="KW-0479">Metal-binding</keyword>
<feature type="transmembrane region" description="Helical" evidence="15">
    <location>
        <begin position="483"/>
        <end position="501"/>
    </location>
</feature>
<reference evidence="18" key="1">
    <citation type="journal article" date="2017" name="Nat. Commun.">
        <title>The asparagus genome sheds light on the origin and evolution of a young Y chromosome.</title>
        <authorList>
            <person name="Harkess A."/>
            <person name="Zhou J."/>
            <person name="Xu C."/>
            <person name="Bowers J.E."/>
            <person name="Van der Hulst R."/>
            <person name="Ayyampalayam S."/>
            <person name="Mercati F."/>
            <person name="Riccardi P."/>
            <person name="McKain M.R."/>
            <person name="Kakrana A."/>
            <person name="Tang H."/>
            <person name="Ray J."/>
            <person name="Groenendijk J."/>
            <person name="Arikit S."/>
            <person name="Mathioni S.M."/>
            <person name="Nakano M."/>
            <person name="Shan H."/>
            <person name="Telgmann-Rauber A."/>
            <person name="Kanno A."/>
            <person name="Yue Z."/>
            <person name="Chen H."/>
            <person name="Li W."/>
            <person name="Chen Y."/>
            <person name="Xu X."/>
            <person name="Zhang Y."/>
            <person name="Luo S."/>
            <person name="Chen H."/>
            <person name="Gao J."/>
            <person name="Mao Z."/>
            <person name="Pires J.C."/>
            <person name="Luo M."/>
            <person name="Kudrna D."/>
            <person name="Wing R.A."/>
            <person name="Meyers B.C."/>
            <person name="Yi K."/>
            <person name="Kong H."/>
            <person name="Lavrijsen P."/>
            <person name="Sunseri F."/>
            <person name="Falavigna A."/>
            <person name="Ye Y."/>
            <person name="Leebens-Mack J.H."/>
            <person name="Chen G."/>
        </authorList>
    </citation>
    <scope>NUCLEOTIDE SEQUENCE [LARGE SCALE GENOMIC DNA]</scope>
    <source>
        <strain evidence="18">cv. DH0086</strain>
    </source>
</reference>
<dbReference type="InterPro" id="IPR013121">
    <property type="entry name" value="Fe_red_NAD-bd_6"/>
</dbReference>
<dbReference type="Gene3D" id="1.10.238.10">
    <property type="entry name" value="EF-hand"/>
    <property type="match status" value="1"/>
</dbReference>
<comment type="similarity">
    <text evidence="2">Belongs to the RBOH (TC 5.B.1.3) family.</text>
</comment>
<evidence type="ECO:0000256" key="14">
    <source>
        <dbReference type="SAM" id="MobiDB-lite"/>
    </source>
</evidence>
<dbReference type="PROSITE" id="PS00018">
    <property type="entry name" value="EF_HAND_1"/>
    <property type="match status" value="1"/>
</dbReference>
<keyword evidence="12" id="KW-0560">Oxidoreductase</keyword>
<dbReference type="InterPro" id="IPR011992">
    <property type="entry name" value="EF-hand-dom_pair"/>
</dbReference>
<feature type="domain" description="EF-hand" evidence="16">
    <location>
        <begin position="234"/>
        <end position="269"/>
    </location>
</feature>
<dbReference type="OMA" id="YLTKSWE"/>
<evidence type="ECO:0000256" key="3">
    <source>
        <dbReference type="ARBA" id="ARBA00022553"/>
    </source>
</evidence>
<dbReference type="InterPro" id="IPR013130">
    <property type="entry name" value="Fe3_Rdtase_TM_dom"/>
</dbReference>
<accession>A0A5P1EB85</accession>
<dbReference type="CDD" id="cd06186">
    <property type="entry name" value="NOX_Duox_like_FAD_NADP"/>
    <property type="match status" value="1"/>
</dbReference>
<keyword evidence="18" id="KW-1185">Reference proteome</keyword>
<dbReference type="CDD" id="cd00051">
    <property type="entry name" value="EFh"/>
    <property type="match status" value="1"/>
</dbReference>
<comment type="subcellular location">
    <subcellularLocation>
        <location evidence="1">Membrane</location>
        <topology evidence="1">Multi-pass membrane protein</topology>
    </subcellularLocation>
</comment>
<protein>
    <recommendedName>
        <fullName evidence="16">EF-hand domain-containing protein</fullName>
    </recommendedName>
</protein>
<sequence>MERARNDQITLSGPINPQGKRDTETRKMTRFNTMPKLSTAGAPLLPENPSIITEQRHLETIPETCIKINLNESNGTVGNLKVKTSREKLKSPEEARGTSDRRSNLASLLRSTASPRFRHASRELKKLALRPKWSLQGKADHGPKSAAAKALKGLVFISKTGGFNGWPAVEKRFDELAEEGVLPKSLFAHCIGMRESKEFAGVLFDALSRRKNITSSSITKDQLKVFWDQISDQSFDSRLQTFFDMVDQNADGRITEDEVREIISLSASANKLSKIQEKAEEYARLVMEELDPDNLGYVEIHNLETLLLQAPSQSVVRGNSEFLSQMLSAKLRPTKEPNPLRRWCQHSKYFLEDNWQRVWVMMLWLSICAGLFTWKFFQFRQRAVFNVLGYCVCTAKGAAETLKFNMALILLTVCRNTITWLRNTKLGSFVPFDDNLNFHKVIALGITVGTIFHAGPLIACNYTRRVHNSNFWWFINNIEGNSGILMVVLMTIAFILATPWFRRGRMNLPKPLKKLTGFNAFWYSHHLFVVVYILHIIHGVSLYFSKTWLKKTTWMYVAIPLIVYAAERLIRAFRSTVRPVKILKVAVYPGNVLALQFSKPHGFKYKSGQYIFVNCAAVSPFQCFPRVLVDGPYGAPAQNYKKYEVVLLVGLGIGATPFISILKDIVNNMKVQDDEAVANAQHDLERGGESDSSNGSFSRQTSKRGSRVRSYFKTRRAYFYWMTREQDSFEWFRGVMNEVAETDKKGAIELHNHCTSVYEEGDARSALIAMLQSLHHAKSGLDVVSGTHVKSHFARPNWRNVYKRIALNHPDQRVGVFYCGAAALTNQLRQIAVDFSRKTTTKFDFHKENF</sequence>
<keyword evidence="13 15" id="KW-0472">Membrane</keyword>
<dbReference type="FunFam" id="1.10.238.10:FF:000049">
    <property type="entry name" value="Respiratory burst oxidase homolog A"/>
    <property type="match status" value="1"/>
</dbReference>
<organism evidence="17 18">
    <name type="scientific">Asparagus officinalis</name>
    <name type="common">Garden asparagus</name>
    <dbReference type="NCBI Taxonomy" id="4686"/>
    <lineage>
        <taxon>Eukaryota</taxon>
        <taxon>Viridiplantae</taxon>
        <taxon>Streptophyta</taxon>
        <taxon>Embryophyta</taxon>
        <taxon>Tracheophyta</taxon>
        <taxon>Spermatophyta</taxon>
        <taxon>Magnoliopsida</taxon>
        <taxon>Liliopsida</taxon>
        <taxon>Asparagales</taxon>
        <taxon>Asparagaceae</taxon>
        <taxon>Asparagoideae</taxon>
        <taxon>Asparagus</taxon>
    </lineage>
</organism>
<keyword evidence="11 15" id="KW-1133">Transmembrane helix</keyword>
<feature type="transmembrane region" description="Helical" evidence="15">
    <location>
        <begin position="645"/>
        <end position="662"/>
    </location>
</feature>
<evidence type="ECO:0000256" key="11">
    <source>
        <dbReference type="ARBA" id="ARBA00022989"/>
    </source>
</evidence>
<keyword evidence="10" id="KW-0521">NADP</keyword>
<proteinExistence type="inferred from homology"/>
<dbReference type="Gene3D" id="3.40.50.80">
    <property type="entry name" value="Nucleotide-binding domain of ferredoxin-NADP reductase (FNR) module"/>
    <property type="match status" value="1"/>
</dbReference>
<evidence type="ECO:0000313" key="18">
    <source>
        <dbReference type="Proteomes" id="UP000243459"/>
    </source>
</evidence>
<dbReference type="InterPro" id="IPR050369">
    <property type="entry name" value="RBOH/FRE"/>
</dbReference>
<dbReference type="GO" id="GO:0005509">
    <property type="term" value="F:calcium ion binding"/>
    <property type="evidence" value="ECO:0007669"/>
    <property type="project" value="InterPro"/>
</dbReference>
<name>A0A5P1EB85_ASPOF</name>
<evidence type="ECO:0000256" key="4">
    <source>
        <dbReference type="ARBA" id="ARBA00022559"/>
    </source>
</evidence>
<dbReference type="InterPro" id="IPR013623">
    <property type="entry name" value="NADPH_Ox"/>
</dbReference>
<dbReference type="GO" id="GO:0005886">
    <property type="term" value="C:plasma membrane"/>
    <property type="evidence" value="ECO:0007669"/>
    <property type="project" value="TreeGrafter"/>
</dbReference>
<keyword evidence="9" id="KW-0106">Calcium</keyword>
<evidence type="ECO:0000256" key="7">
    <source>
        <dbReference type="ARBA" id="ARBA00022723"/>
    </source>
</evidence>
<evidence type="ECO:0000313" key="17">
    <source>
        <dbReference type="EMBL" id="ONK58727.1"/>
    </source>
</evidence>
<dbReference type="Pfam" id="PF01794">
    <property type="entry name" value="Ferric_reduct"/>
    <property type="match status" value="1"/>
</dbReference>
<dbReference type="PANTHER" id="PTHR11972">
    <property type="entry name" value="NADPH OXIDASE"/>
    <property type="match status" value="1"/>
</dbReference>